<dbReference type="EMBL" id="CP045069">
    <property type="protein sequence ID" value="QFQ93091.1"/>
    <property type="molecule type" value="Genomic_DNA"/>
</dbReference>
<keyword evidence="2" id="KW-0614">Plasmid</keyword>
<dbReference type="RefSeq" id="WP_152164927.1">
    <property type="nucleotide sequence ID" value="NZ_CP045069.1"/>
</dbReference>
<sequence length="305" mass="33796">MAYLYYKAINWDETEDEFDAMIWEQLTNNFWLDIRVPITEDQAAWAALDPTTQTKIGRALASASLLAAYQSERCAPALRSCRRTQQEEAVLNIMTFMESVHTKGYTTIFRGLGEDDNAASFFAWADSDAATQAALTKLDDAIQSPVAPVRQAAFILIETELLYNRLAPVLAVTTLPNVARMLTNILAGSLIFVNYIGYKWRQNLAALPAAEQTAASAAIQALEQALAEWERTWSTVLDPHADDDALMLGLHHANSLLDLPLGEVADTPLAALVETTRQRVLTPVAHEQIVDVDATEAMMEEDYDF</sequence>
<dbReference type="GO" id="GO:0009263">
    <property type="term" value="P:deoxyribonucleotide biosynthetic process"/>
    <property type="evidence" value="ECO:0007669"/>
    <property type="project" value="InterPro"/>
</dbReference>
<accession>A0A5P8JWM6</accession>
<reference evidence="2 3" key="1">
    <citation type="submission" date="2019-10" db="EMBL/GenBank/DDBJ databases">
        <title>Genome sequencing of Lactobacillus manihotivorans.</title>
        <authorList>
            <person name="Kim K."/>
        </authorList>
    </citation>
    <scope>NUCLEOTIDE SEQUENCE [LARGE SCALE GENOMIC DNA]</scope>
    <source>
        <strain evidence="2 3">LM010</strain>
        <plasmid evidence="2 3">unnamed1</plasmid>
    </source>
</reference>
<dbReference type="InterPro" id="IPR012348">
    <property type="entry name" value="RNR-like"/>
</dbReference>
<dbReference type="Proteomes" id="UP000388452">
    <property type="component" value="Plasmid unnamed1"/>
</dbReference>
<geneLocation type="plasmid" evidence="2 3">
    <name>unnamed1</name>
</geneLocation>
<dbReference type="InterPro" id="IPR000358">
    <property type="entry name" value="RNR_small_fam"/>
</dbReference>
<dbReference type="Gene3D" id="1.10.620.20">
    <property type="entry name" value="Ribonucleotide Reductase, subunit A"/>
    <property type="match status" value="1"/>
</dbReference>
<gene>
    <name evidence="2" type="ORF">LM010_16865</name>
</gene>
<comment type="cofactor">
    <cofactor evidence="1">
        <name>Fe cation</name>
        <dbReference type="ChEBI" id="CHEBI:24875"/>
    </cofactor>
</comment>
<dbReference type="GO" id="GO:0016491">
    <property type="term" value="F:oxidoreductase activity"/>
    <property type="evidence" value="ECO:0007669"/>
    <property type="project" value="InterPro"/>
</dbReference>
<evidence type="ECO:0000256" key="1">
    <source>
        <dbReference type="ARBA" id="ARBA00001962"/>
    </source>
</evidence>
<dbReference type="Pfam" id="PF00268">
    <property type="entry name" value="Ribonuc_red_sm"/>
    <property type="match status" value="1"/>
</dbReference>
<protein>
    <submittedName>
        <fullName evidence="2">Ribonucleoside-diphosphate reductase</fullName>
    </submittedName>
</protein>
<dbReference type="InterPro" id="IPR009078">
    <property type="entry name" value="Ferritin-like_SF"/>
</dbReference>
<proteinExistence type="predicted"/>
<organism evidence="2 3">
    <name type="scientific">Lacticaseibacillus manihotivorans</name>
    <dbReference type="NCBI Taxonomy" id="88233"/>
    <lineage>
        <taxon>Bacteria</taxon>
        <taxon>Bacillati</taxon>
        <taxon>Bacillota</taxon>
        <taxon>Bacilli</taxon>
        <taxon>Lactobacillales</taxon>
        <taxon>Lactobacillaceae</taxon>
        <taxon>Lacticaseibacillus</taxon>
    </lineage>
</organism>
<evidence type="ECO:0000313" key="3">
    <source>
        <dbReference type="Proteomes" id="UP000388452"/>
    </source>
</evidence>
<dbReference type="SUPFAM" id="SSF47240">
    <property type="entry name" value="Ferritin-like"/>
    <property type="match status" value="1"/>
</dbReference>
<dbReference type="AlphaFoldDB" id="A0A5P8JWM6"/>
<name>A0A5P8JWM6_9LACO</name>
<evidence type="ECO:0000313" key="2">
    <source>
        <dbReference type="EMBL" id="QFQ93091.1"/>
    </source>
</evidence>